<evidence type="ECO:0000313" key="3">
    <source>
        <dbReference type="EnsemblMetazoa" id="AMEC014933-PA"/>
    </source>
</evidence>
<dbReference type="PANTHER" id="PTHR24260:SF136">
    <property type="entry name" value="GH08193P-RELATED"/>
    <property type="match status" value="1"/>
</dbReference>
<dbReference type="VEuPathDB" id="VectorBase:AMEC014933"/>
<dbReference type="SUPFAM" id="SSF50494">
    <property type="entry name" value="Trypsin-like serine proteases"/>
    <property type="match status" value="3"/>
</dbReference>
<dbReference type="InterPro" id="IPR001254">
    <property type="entry name" value="Trypsin_dom"/>
</dbReference>
<feature type="domain" description="Peptidase S1" evidence="2">
    <location>
        <begin position="1"/>
        <end position="128"/>
    </location>
</feature>
<dbReference type="EnsemblMetazoa" id="AMEC014933-RA">
    <property type="protein sequence ID" value="AMEC014933-PA"/>
    <property type="gene ID" value="AMEC014933"/>
</dbReference>
<evidence type="ECO:0000313" key="4">
    <source>
        <dbReference type="Proteomes" id="UP000075902"/>
    </source>
</evidence>
<reference evidence="3" key="2">
    <citation type="submission" date="2020-05" db="UniProtKB">
        <authorList>
            <consortium name="EnsemblMetazoa"/>
        </authorList>
    </citation>
    <scope>IDENTIFICATION</scope>
    <source>
        <strain evidence="3">CM1001059</strain>
    </source>
</reference>
<accession>A0A182U6R7</accession>
<protein>
    <recommendedName>
        <fullName evidence="2">Peptidase S1 domain-containing protein</fullName>
    </recommendedName>
</protein>
<dbReference type="Proteomes" id="UP000075902">
    <property type="component" value="Unassembled WGS sequence"/>
</dbReference>
<proteinExistence type="inferred from homology"/>
<dbReference type="PANTHER" id="PTHR24260">
    <property type="match status" value="1"/>
</dbReference>
<name>A0A182U6R7_9DIPT</name>
<sequence>MDSALELIVGKNGMIVGFGLSERDVVSEQLKQATIGVVDPYTCIASDRTVYGTHLTLDMFCGKGQNGVSACNGDSGGGMFFEVSGRWFVRGLVSFTPARGSSGLCDPLKYTVYTDVAQYVEWIKQYVDQRVIPVESEVLEVDYEEKLRLFNFDTCDNIALIELLSPADTSQPNVQPICMPVTPELRTNAKTNLYVASSDWAPRTAINLPVRYMEPDECTRQYAEKHIMLNLLNKRLCAVIVKDGKKFCSRLASGAPLQEMKMFGGKEQYFLRGFELAGLACRSRTPQVYSNIEAYVDWILYNMRRYLIQGHDEHTQIVEIKKIIFPPPDHPRQLFALIELLEPADLTNPYIKPICLPFMDGLHRNKPAEIILFSLNFINSHEIKKLKMTDFQKCQQRLFHLGQPITLNTDASCAVEDFKTFHQKSLFSKPGSPYLVRVPYEDGPRYFLYGMHVDDSYYLSRLSHGPYIFHKIEQTDLAWILENVRENERQSSYPSLIRNERVHVKPVEFDAAESTLFNFATCGVSSDIYPIPWLGLIFSGRRPYGYVILISDRYVVGPVYHCNDADKEYVYGLVVCRCTSNVIKSCFSGADLMLFLVVVFTPKNKSVCEQTTRNHATFLSKS</sequence>
<dbReference type="Pfam" id="PF00089">
    <property type="entry name" value="Trypsin"/>
    <property type="match status" value="2"/>
</dbReference>
<dbReference type="GO" id="GO:0004252">
    <property type="term" value="F:serine-type endopeptidase activity"/>
    <property type="evidence" value="ECO:0007669"/>
    <property type="project" value="InterPro"/>
</dbReference>
<keyword evidence="4" id="KW-1185">Reference proteome</keyword>
<comment type="similarity">
    <text evidence="1">Belongs to the peptidase S1 family. CLIP subfamily.</text>
</comment>
<dbReference type="Gene3D" id="2.40.10.10">
    <property type="entry name" value="Trypsin-like serine proteases"/>
    <property type="match status" value="3"/>
</dbReference>
<evidence type="ECO:0000259" key="2">
    <source>
        <dbReference type="PROSITE" id="PS50240"/>
    </source>
</evidence>
<dbReference type="PROSITE" id="PS50240">
    <property type="entry name" value="TRYPSIN_DOM"/>
    <property type="match status" value="2"/>
</dbReference>
<reference evidence="4" key="1">
    <citation type="submission" date="2014-01" db="EMBL/GenBank/DDBJ databases">
        <title>The Genome Sequence of Anopheles melas CM1001059_A (V2).</title>
        <authorList>
            <consortium name="The Broad Institute Genomics Platform"/>
            <person name="Neafsey D.E."/>
            <person name="Besansky N."/>
            <person name="Howell P."/>
            <person name="Walton C."/>
            <person name="Young S.K."/>
            <person name="Zeng Q."/>
            <person name="Gargeya S."/>
            <person name="Fitzgerald M."/>
            <person name="Haas B."/>
            <person name="Abouelleil A."/>
            <person name="Allen A.W."/>
            <person name="Alvarado L."/>
            <person name="Arachchi H.M."/>
            <person name="Berlin A.M."/>
            <person name="Chapman S.B."/>
            <person name="Gainer-Dewar J."/>
            <person name="Goldberg J."/>
            <person name="Griggs A."/>
            <person name="Gujja S."/>
            <person name="Hansen M."/>
            <person name="Howarth C."/>
            <person name="Imamovic A."/>
            <person name="Ireland A."/>
            <person name="Larimer J."/>
            <person name="McCowan C."/>
            <person name="Murphy C."/>
            <person name="Pearson M."/>
            <person name="Poon T.W."/>
            <person name="Priest M."/>
            <person name="Roberts A."/>
            <person name="Saif S."/>
            <person name="Shea T."/>
            <person name="Sisk P."/>
            <person name="Sykes S."/>
            <person name="Wortman J."/>
            <person name="Nusbaum C."/>
            <person name="Birren B."/>
        </authorList>
    </citation>
    <scope>NUCLEOTIDE SEQUENCE [LARGE SCALE GENOMIC DNA]</scope>
    <source>
        <strain evidence="4">CM1001059</strain>
    </source>
</reference>
<organism evidence="3 4">
    <name type="scientific">Anopheles melas</name>
    <dbReference type="NCBI Taxonomy" id="34690"/>
    <lineage>
        <taxon>Eukaryota</taxon>
        <taxon>Metazoa</taxon>
        <taxon>Ecdysozoa</taxon>
        <taxon>Arthropoda</taxon>
        <taxon>Hexapoda</taxon>
        <taxon>Insecta</taxon>
        <taxon>Pterygota</taxon>
        <taxon>Neoptera</taxon>
        <taxon>Endopterygota</taxon>
        <taxon>Diptera</taxon>
        <taxon>Nematocera</taxon>
        <taxon>Culicoidea</taxon>
        <taxon>Culicidae</taxon>
        <taxon>Anophelinae</taxon>
        <taxon>Anopheles</taxon>
    </lineage>
</organism>
<dbReference type="STRING" id="34690.A0A182U6R7"/>
<feature type="domain" description="Peptidase S1" evidence="2">
    <location>
        <begin position="156"/>
        <end position="304"/>
    </location>
</feature>
<dbReference type="AlphaFoldDB" id="A0A182U6R7"/>
<dbReference type="InterPro" id="IPR009003">
    <property type="entry name" value="Peptidase_S1_PA"/>
</dbReference>
<evidence type="ECO:0000256" key="1">
    <source>
        <dbReference type="ARBA" id="ARBA00024195"/>
    </source>
</evidence>
<dbReference type="GO" id="GO:0006508">
    <property type="term" value="P:proteolysis"/>
    <property type="evidence" value="ECO:0007669"/>
    <property type="project" value="InterPro"/>
</dbReference>
<dbReference type="InterPro" id="IPR043504">
    <property type="entry name" value="Peptidase_S1_PA_chymotrypsin"/>
</dbReference>
<dbReference type="InterPro" id="IPR051333">
    <property type="entry name" value="CLIP_Serine_Protease"/>
</dbReference>